<evidence type="ECO:0000256" key="15">
    <source>
        <dbReference type="ARBA" id="ARBA00023225"/>
    </source>
</evidence>
<evidence type="ECO:0000256" key="1">
    <source>
        <dbReference type="ARBA" id="ARBA00003290"/>
    </source>
</evidence>
<keyword evidence="13" id="KW-1278">Translocase</keyword>
<keyword evidence="15" id="KW-1006">Bacterial flagellum protein export</keyword>
<dbReference type="Gene3D" id="3.40.50.12240">
    <property type="match status" value="1"/>
</dbReference>
<keyword evidence="20" id="KW-1185">Reference proteome</keyword>
<dbReference type="EMBL" id="JAZHRV010000001">
    <property type="protein sequence ID" value="MEH2553065.1"/>
    <property type="molecule type" value="Genomic_DNA"/>
</dbReference>
<dbReference type="NCBIfam" id="TIGR01026">
    <property type="entry name" value="fliI_yscN"/>
    <property type="match status" value="1"/>
</dbReference>
<dbReference type="InterPro" id="IPR040627">
    <property type="entry name" value="T3SS_ATPase_C"/>
</dbReference>
<evidence type="ECO:0000256" key="17">
    <source>
        <dbReference type="ARBA" id="ARBA00034006"/>
    </source>
</evidence>
<evidence type="ECO:0000256" key="3">
    <source>
        <dbReference type="ARBA" id="ARBA00008936"/>
    </source>
</evidence>
<keyword evidence="12" id="KW-0653">Protein transport</keyword>
<gene>
    <name evidence="19" type="ORF">V1286_000594</name>
</gene>
<feature type="domain" description="AAA+ ATPase" evidence="18">
    <location>
        <begin position="156"/>
        <end position="339"/>
    </location>
</feature>
<dbReference type="Pfam" id="PF02874">
    <property type="entry name" value="ATP-synt_ab_N"/>
    <property type="match status" value="1"/>
</dbReference>
<name>A0ABU8B3E6_9BRAD</name>
<keyword evidence="7" id="KW-0963">Cytoplasm</keyword>
<evidence type="ECO:0000259" key="18">
    <source>
        <dbReference type="SMART" id="SM00382"/>
    </source>
</evidence>
<keyword evidence="6" id="KW-0813">Transport</keyword>
<comment type="catalytic activity">
    <reaction evidence="17">
        <text>ATP + H2O + cellular proteinSide 1 = ADP + phosphate + cellular proteinSide 2.</text>
        <dbReference type="EC" id="7.4.2.8"/>
    </reaction>
</comment>
<dbReference type="InterPro" id="IPR000194">
    <property type="entry name" value="ATPase_F1/V1/A1_a/bsu_nucl-bd"/>
</dbReference>
<dbReference type="InterPro" id="IPR050053">
    <property type="entry name" value="ATPase_alpha/beta_chains"/>
</dbReference>
<keyword evidence="8" id="KW-0547">Nucleotide-binding</keyword>
<evidence type="ECO:0000256" key="11">
    <source>
        <dbReference type="ARBA" id="ARBA00022840"/>
    </source>
</evidence>
<dbReference type="SUPFAM" id="SSF52540">
    <property type="entry name" value="P-loop containing nucleoside triphosphate hydrolases"/>
    <property type="match status" value="1"/>
</dbReference>
<protein>
    <recommendedName>
        <fullName evidence="5">Flagellum-specific ATP synthase</fullName>
        <ecNumber evidence="4">7.1.2.2</ecNumber>
    </recommendedName>
</protein>
<evidence type="ECO:0000256" key="7">
    <source>
        <dbReference type="ARBA" id="ARBA00022490"/>
    </source>
</evidence>
<evidence type="ECO:0000256" key="10">
    <source>
        <dbReference type="ARBA" id="ARBA00022795"/>
    </source>
</evidence>
<evidence type="ECO:0000256" key="12">
    <source>
        <dbReference type="ARBA" id="ARBA00022927"/>
    </source>
</evidence>
<keyword evidence="10" id="KW-1005">Bacterial flagellum biogenesis</keyword>
<dbReference type="NCBIfam" id="TIGR03498">
    <property type="entry name" value="FliI_clade3"/>
    <property type="match status" value="1"/>
</dbReference>
<dbReference type="Pfam" id="PF00006">
    <property type="entry name" value="ATP-synt_ab"/>
    <property type="match status" value="1"/>
</dbReference>
<dbReference type="EC" id="7.1.2.2" evidence="4"/>
<dbReference type="RefSeq" id="WP_334477456.1">
    <property type="nucleotide sequence ID" value="NZ_JAZHRV010000001.1"/>
</dbReference>
<keyword evidence="11" id="KW-0067">ATP-binding</keyword>
<dbReference type="InterPro" id="IPR022426">
    <property type="entry name" value="FliI_clade3"/>
</dbReference>
<dbReference type="InterPro" id="IPR027417">
    <property type="entry name" value="P-loop_NTPase"/>
</dbReference>
<proteinExistence type="inferred from homology"/>
<dbReference type="InterPro" id="IPR003593">
    <property type="entry name" value="AAA+_ATPase"/>
</dbReference>
<evidence type="ECO:0000256" key="9">
    <source>
        <dbReference type="ARBA" id="ARBA00022781"/>
    </source>
</evidence>
<comment type="subcellular location">
    <subcellularLocation>
        <location evidence="2">Cytoplasm</location>
    </subcellularLocation>
</comment>
<accession>A0ABU8B3E6</accession>
<dbReference type="SMART" id="SM00382">
    <property type="entry name" value="AAA"/>
    <property type="match status" value="1"/>
</dbReference>
<dbReference type="Proteomes" id="UP001364224">
    <property type="component" value="Unassembled WGS sequence"/>
</dbReference>
<comment type="caution">
    <text evidence="19">The sequence shown here is derived from an EMBL/GenBank/DDBJ whole genome shotgun (WGS) entry which is preliminary data.</text>
</comment>
<evidence type="ECO:0000256" key="13">
    <source>
        <dbReference type="ARBA" id="ARBA00022967"/>
    </source>
</evidence>
<evidence type="ECO:0000256" key="6">
    <source>
        <dbReference type="ARBA" id="ARBA00022448"/>
    </source>
</evidence>
<dbReference type="PROSITE" id="PS00152">
    <property type="entry name" value="ATPASE_ALPHA_BETA"/>
    <property type="match status" value="1"/>
</dbReference>
<dbReference type="CDD" id="cd01136">
    <property type="entry name" value="ATPase_flagellum-secretory_path_III"/>
    <property type="match status" value="1"/>
</dbReference>
<dbReference type="CDD" id="cd18114">
    <property type="entry name" value="ATP-synt_flagellum-secretory_path_III_C"/>
    <property type="match status" value="1"/>
</dbReference>
<dbReference type="PANTHER" id="PTHR15184:SF9">
    <property type="entry name" value="SPI-1 TYPE 3 SECRETION SYSTEM ATPASE"/>
    <property type="match status" value="1"/>
</dbReference>
<sequence length="441" mass="47254">MKALAEQIGDIDGVNIYGRVVGVRGLMVEIAGPIHAMSVGARIVIDTGGGRFIPAEVIGFSGSNAVVMPFGGLDGVRRGCRAVIATAASQVRPSPAWLGRVINAMGEPIDGKGPLVQGPSPMPYRNSPPPAHSRKRVGAPLDLGVRALNTFLTCCRGQRLGIFAGSGVGKSVLLSMLARNVDADITVIGLIGERGREVQEFLQEDLGDEGLARSVVVVATSDEPALMRRQAAYLTLAIAEYFRDEDKDVLCLMDSVTRFAMAQREIGLSAGEPPTAKGYTPTVFTELPKLLERAGPGTGVGTITGIFTVLVDGDDHNEPIADAVRGILDGHVVMQRSIAERGRFPAINILKSVSRTMPRSANPDYLSVIMRGRQVMATYADMEELIRLGAYRAGSSPEVDEAIRLHEPLEAFLRQAKDEKSSLDDGYRQLAQILANLETER</sequence>
<evidence type="ECO:0000313" key="20">
    <source>
        <dbReference type="Proteomes" id="UP001364224"/>
    </source>
</evidence>
<dbReference type="PANTHER" id="PTHR15184">
    <property type="entry name" value="ATP SYNTHASE"/>
    <property type="match status" value="1"/>
</dbReference>
<organism evidence="19 20">
    <name type="scientific">Bradyrhizobium algeriense</name>
    <dbReference type="NCBI Taxonomy" id="634784"/>
    <lineage>
        <taxon>Bacteria</taxon>
        <taxon>Pseudomonadati</taxon>
        <taxon>Pseudomonadota</taxon>
        <taxon>Alphaproteobacteria</taxon>
        <taxon>Hyphomicrobiales</taxon>
        <taxon>Nitrobacteraceae</taxon>
        <taxon>Bradyrhizobium</taxon>
    </lineage>
</organism>
<dbReference type="CDD" id="cd18117">
    <property type="entry name" value="ATP-synt_flagellum-secretory_path_III_N"/>
    <property type="match status" value="1"/>
</dbReference>
<keyword evidence="14" id="KW-0406">Ion transport</keyword>
<reference evidence="19 20" key="1">
    <citation type="submission" date="2024-02" db="EMBL/GenBank/DDBJ databases">
        <title>Adaptive strategies in a cosmopolitan and abundant soil bacterium.</title>
        <authorList>
            <person name="Carini P."/>
        </authorList>
    </citation>
    <scope>NUCLEOTIDE SEQUENCE [LARGE SCALE GENOMIC DNA]</scope>
    <source>
        <strain evidence="19 20">AZCC 1608</strain>
    </source>
</reference>
<dbReference type="InterPro" id="IPR005714">
    <property type="entry name" value="ATPase_T3SS_FliI/YscN"/>
</dbReference>
<comment type="similarity">
    <text evidence="3">Belongs to the ATPase alpha/beta chains family.</text>
</comment>
<evidence type="ECO:0000256" key="8">
    <source>
        <dbReference type="ARBA" id="ARBA00022741"/>
    </source>
</evidence>
<dbReference type="Pfam" id="PF18269">
    <property type="entry name" value="T3SS_ATPase_C"/>
    <property type="match status" value="1"/>
</dbReference>
<keyword evidence="9" id="KW-0375">Hydrogen ion transport</keyword>
<comment type="function">
    <text evidence="1">Probable catalytic subunit of a protein translocase for flagellum-specific export, or a proton translocase involved in local circuits at the flagellum.</text>
</comment>
<evidence type="ECO:0000256" key="16">
    <source>
        <dbReference type="ARBA" id="ARBA00023310"/>
    </source>
</evidence>
<evidence type="ECO:0000256" key="14">
    <source>
        <dbReference type="ARBA" id="ARBA00023065"/>
    </source>
</evidence>
<evidence type="ECO:0000256" key="2">
    <source>
        <dbReference type="ARBA" id="ARBA00004496"/>
    </source>
</evidence>
<keyword evidence="16" id="KW-0066">ATP synthesis</keyword>
<dbReference type="InterPro" id="IPR004100">
    <property type="entry name" value="ATPase_F1/V1/A1_a/bsu_N"/>
</dbReference>
<dbReference type="InterPro" id="IPR020003">
    <property type="entry name" value="ATPase_a/bsu_AS"/>
</dbReference>
<evidence type="ECO:0000256" key="5">
    <source>
        <dbReference type="ARBA" id="ARBA00020580"/>
    </source>
</evidence>
<evidence type="ECO:0000313" key="19">
    <source>
        <dbReference type="EMBL" id="MEH2553065.1"/>
    </source>
</evidence>
<evidence type="ECO:0000256" key="4">
    <source>
        <dbReference type="ARBA" id="ARBA00012473"/>
    </source>
</evidence>